<dbReference type="EMBL" id="BMAT01011259">
    <property type="protein sequence ID" value="GFR69116.1"/>
    <property type="molecule type" value="Genomic_DNA"/>
</dbReference>
<dbReference type="AlphaFoldDB" id="A0AAV4F8F8"/>
<accession>A0AAV4F8F8</accession>
<reference evidence="2 3" key="1">
    <citation type="journal article" date="2021" name="Elife">
        <title>Chloroplast acquisition without the gene transfer in kleptoplastic sea slugs, Plakobranchus ocellatus.</title>
        <authorList>
            <person name="Maeda T."/>
            <person name="Takahashi S."/>
            <person name="Yoshida T."/>
            <person name="Shimamura S."/>
            <person name="Takaki Y."/>
            <person name="Nagai Y."/>
            <person name="Toyoda A."/>
            <person name="Suzuki Y."/>
            <person name="Arimoto A."/>
            <person name="Ishii H."/>
            <person name="Satoh N."/>
            <person name="Nishiyama T."/>
            <person name="Hasebe M."/>
            <person name="Maruyama T."/>
            <person name="Minagawa J."/>
            <person name="Obokata J."/>
            <person name="Shigenobu S."/>
        </authorList>
    </citation>
    <scope>NUCLEOTIDE SEQUENCE [LARGE SCALE GENOMIC DNA]</scope>
</reference>
<sequence length="245" mass="27514">MRSKKVSIALDSLGSSEGGGLRTMLSQTIRGRVRAPKWLVPTAICGLVVLSLYHWHSLTIHGRNSSSFHARTRDVSLPEGESLDTRIDLLNQAAVTRAERMRSRQERRQTTRQDTGEDVQDSSSVDSDAGLEAAFPQSRAGKLTSAQLRTIDAAMDDMSETKRQLMHWLFRKYILPGTPEALEWTPRGHDPQDRPGYFRPGNWDWTMTKAGMYDPDLYSPPAGELPTQRLPQVRGQGLRSKAKQE</sequence>
<feature type="compositionally biased region" description="Basic and acidic residues" evidence="1">
    <location>
        <begin position="97"/>
        <end position="115"/>
    </location>
</feature>
<organism evidence="2 3">
    <name type="scientific">Elysia marginata</name>
    <dbReference type="NCBI Taxonomy" id="1093978"/>
    <lineage>
        <taxon>Eukaryota</taxon>
        <taxon>Metazoa</taxon>
        <taxon>Spiralia</taxon>
        <taxon>Lophotrochozoa</taxon>
        <taxon>Mollusca</taxon>
        <taxon>Gastropoda</taxon>
        <taxon>Heterobranchia</taxon>
        <taxon>Euthyneura</taxon>
        <taxon>Panpulmonata</taxon>
        <taxon>Sacoglossa</taxon>
        <taxon>Placobranchoidea</taxon>
        <taxon>Plakobranchidae</taxon>
        <taxon>Elysia</taxon>
    </lineage>
</organism>
<dbReference type="Proteomes" id="UP000762676">
    <property type="component" value="Unassembled WGS sequence"/>
</dbReference>
<feature type="region of interest" description="Disordered" evidence="1">
    <location>
        <begin position="96"/>
        <end position="135"/>
    </location>
</feature>
<name>A0AAV4F8F8_9GAST</name>
<gene>
    <name evidence="2" type="ORF">ElyMa_005622100</name>
</gene>
<evidence type="ECO:0000313" key="2">
    <source>
        <dbReference type="EMBL" id="GFR69116.1"/>
    </source>
</evidence>
<keyword evidence="3" id="KW-1185">Reference proteome</keyword>
<protein>
    <submittedName>
        <fullName evidence="2">Uncharacterized protein</fullName>
    </submittedName>
</protein>
<evidence type="ECO:0000256" key="1">
    <source>
        <dbReference type="SAM" id="MobiDB-lite"/>
    </source>
</evidence>
<feature type="region of interest" description="Disordered" evidence="1">
    <location>
        <begin position="216"/>
        <end position="245"/>
    </location>
</feature>
<comment type="caution">
    <text evidence="2">The sequence shown here is derived from an EMBL/GenBank/DDBJ whole genome shotgun (WGS) entry which is preliminary data.</text>
</comment>
<evidence type="ECO:0000313" key="3">
    <source>
        <dbReference type="Proteomes" id="UP000762676"/>
    </source>
</evidence>
<proteinExistence type="predicted"/>